<name>A0A6J7JNI1_9ZZZZ</name>
<protein>
    <submittedName>
        <fullName evidence="2">Unannotated protein</fullName>
    </submittedName>
</protein>
<dbReference type="InterPro" id="IPR019587">
    <property type="entry name" value="Polyketide_cyclase/dehydratase"/>
</dbReference>
<reference evidence="2" key="1">
    <citation type="submission" date="2020-05" db="EMBL/GenBank/DDBJ databases">
        <authorList>
            <person name="Chiriac C."/>
            <person name="Salcher M."/>
            <person name="Ghai R."/>
            <person name="Kavagutti S V."/>
        </authorList>
    </citation>
    <scope>NUCLEOTIDE SEQUENCE</scope>
</reference>
<dbReference type="AlphaFoldDB" id="A0A6J7JNI1"/>
<dbReference type="EMBL" id="CAEMXZ010000012">
    <property type="protein sequence ID" value="CAB4322702.1"/>
    <property type="molecule type" value="Genomic_DNA"/>
</dbReference>
<evidence type="ECO:0000313" key="2">
    <source>
        <dbReference type="EMBL" id="CAB4943864.1"/>
    </source>
</evidence>
<proteinExistence type="predicted"/>
<sequence length="168" mass="18744">MNESGSSSADAVAFHCSRQTVRVDLKASVDLDASPERVRPLVATLERYPEWLSIVAKAQTLTGPADAWAIELRAKVGPLSRSKRLRMVRTVDDPLHLRFERIELDGRTHAEWTLDARLRPNGDQTELIMELHYGGGFGSGVVERLLASEIEESRRRLRALLDRDAAAS</sequence>
<dbReference type="Pfam" id="PF10604">
    <property type="entry name" value="Polyketide_cyc2"/>
    <property type="match status" value="1"/>
</dbReference>
<accession>A0A6J7JNI1</accession>
<dbReference type="InterPro" id="IPR023393">
    <property type="entry name" value="START-like_dom_sf"/>
</dbReference>
<evidence type="ECO:0000313" key="1">
    <source>
        <dbReference type="EMBL" id="CAB4322702.1"/>
    </source>
</evidence>
<organism evidence="2">
    <name type="scientific">freshwater metagenome</name>
    <dbReference type="NCBI Taxonomy" id="449393"/>
    <lineage>
        <taxon>unclassified sequences</taxon>
        <taxon>metagenomes</taxon>
        <taxon>ecological metagenomes</taxon>
    </lineage>
</organism>
<gene>
    <name evidence="1" type="ORF">UFOPK1392_00439</name>
    <name evidence="2" type="ORF">UFOPK3733_01456</name>
</gene>
<dbReference type="SUPFAM" id="SSF55961">
    <property type="entry name" value="Bet v1-like"/>
    <property type="match status" value="1"/>
</dbReference>
<dbReference type="Gene3D" id="3.30.530.20">
    <property type="match status" value="1"/>
</dbReference>
<dbReference type="CDD" id="cd07812">
    <property type="entry name" value="SRPBCC"/>
    <property type="match status" value="1"/>
</dbReference>
<dbReference type="EMBL" id="CAFBNC010000079">
    <property type="protein sequence ID" value="CAB4943864.1"/>
    <property type="molecule type" value="Genomic_DNA"/>
</dbReference>